<dbReference type="GO" id="GO:0004519">
    <property type="term" value="F:endonuclease activity"/>
    <property type="evidence" value="ECO:0007669"/>
    <property type="project" value="UniProtKB-KW"/>
</dbReference>
<keyword evidence="4" id="KW-0540">Nuclease</keyword>
<gene>
    <name evidence="4" type="ORF">Q8A49_00110</name>
</gene>
<evidence type="ECO:0000313" key="4">
    <source>
        <dbReference type="EMBL" id="MEE2048899.1"/>
    </source>
</evidence>
<dbReference type="Pfam" id="PF07510">
    <property type="entry name" value="GmrSD_C"/>
    <property type="match status" value="1"/>
</dbReference>
<sequence>MQSRTLSPTDIFSHHTRYVVPLFQRPYVWNRDEQWEPLWEDVRVVAERLLDPGNGGFPPSPHFLGAVVLDQQSTPSGYIAVRRVIDGQQRLTTLQLLLDAVRRVVQQHGEPMDEQALKILVRNESQIARHPSEVFKVWPTDRDQAGFQAVMGEETDHGQTASPLVHAHGFFVGTITEWALAGGEDNPLDTPARRLGALVHTVRDHLRLVVIDLEPGDNAQVIFETLNHRGSPLLAADLIKNLLFQVAEGQGADIDLLYREYWAPMDYDYWRQKVSQGRRLRPRIDMFFQAWLTMRLRQEIAQDRIFLEFRDLLRRERAVVAELMAEIAADARVYRDMTEMPQHTVEGTFHYRVVKALDTAVVAPLQLWLMGWNESRMPEEQRHLALRALESWLVRRSLCRATVKDINRLVVELLKAVHEAGPEQAGEAVRRHLEDQRADSRYWIDDEQLRTVLDTAPLYKSLTRPRLRMLLEALEDSLRGPMGEGQQCPRQLTVEHVMPQEWGEHWGDGVVGDPEAEQRREEHIHVLGNLTLVNGKLNPAMSNRPWRDATAVARGLPGTGKRALLLEHSTLKLNARLAVGNEKEWTESDIDQRTEHLVDHIVRIWPRTGPSARSAVITVQAEAGDTEEERPQSEPLGNVYQGKYQSLWSWLRNQVQDQVPMSFSEVAEIAGMPLPESAYNHAAHWYAYEGSALGRAIRDAGWRATEVDLLAETVCFARSDPED</sequence>
<dbReference type="RefSeq" id="WP_330156211.1">
    <property type="nucleotide sequence ID" value="NZ_BAAAJA010000006.1"/>
</dbReference>
<name>A0ABU7KIS4_9ACTN</name>
<keyword evidence="4" id="KW-0255">Endonuclease</keyword>
<dbReference type="InterPro" id="IPR056079">
    <property type="entry name" value="DUF7662"/>
</dbReference>
<dbReference type="Pfam" id="PF24698">
    <property type="entry name" value="DUF7662"/>
    <property type="match status" value="1"/>
</dbReference>
<organism evidence="4 5">
    <name type="scientific">Nocardiopsis tropica</name>
    <dbReference type="NCBI Taxonomy" id="109330"/>
    <lineage>
        <taxon>Bacteria</taxon>
        <taxon>Bacillati</taxon>
        <taxon>Actinomycetota</taxon>
        <taxon>Actinomycetes</taxon>
        <taxon>Streptosporangiales</taxon>
        <taxon>Nocardiopsidaceae</taxon>
        <taxon>Nocardiopsis</taxon>
    </lineage>
</organism>
<feature type="domain" description="GmrSD restriction endonucleases C-terminal" evidence="2">
    <location>
        <begin position="443"/>
        <end position="598"/>
    </location>
</feature>
<evidence type="ECO:0000259" key="3">
    <source>
        <dbReference type="Pfam" id="PF24698"/>
    </source>
</evidence>
<accession>A0ABU7KIS4</accession>
<dbReference type="PANTHER" id="PTHR35149:SF2">
    <property type="entry name" value="DUF262 DOMAIN-CONTAINING PROTEIN"/>
    <property type="match status" value="1"/>
</dbReference>
<keyword evidence="4" id="KW-0378">Hydrolase</keyword>
<dbReference type="InterPro" id="IPR004919">
    <property type="entry name" value="GmrSD_N"/>
</dbReference>
<dbReference type="InterPro" id="IPR011089">
    <property type="entry name" value="GmrSD_C"/>
</dbReference>
<dbReference type="Proteomes" id="UP001348641">
    <property type="component" value="Unassembled WGS sequence"/>
</dbReference>
<protein>
    <submittedName>
        <fullName evidence="4">DUF262 domain-containing HNH endonuclease family protein</fullName>
    </submittedName>
</protein>
<reference evidence="4 5" key="1">
    <citation type="submission" date="2023-07" db="EMBL/GenBank/DDBJ databases">
        <authorList>
            <person name="Girao M."/>
            <person name="Carvalho M.F."/>
        </authorList>
    </citation>
    <scope>NUCLEOTIDE SEQUENCE [LARGE SCALE GENOMIC DNA]</scope>
    <source>
        <strain evidence="4 5">66/93</strain>
    </source>
</reference>
<evidence type="ECO:0000313" key="5">
    <source>
        <dbReference type="Proteomes" id="UP001348641"/>
    </source>
</evidence>
<dbReference type="Pfam" id="PF03235">
    <property type="entry name" value="GmrSD_N"/>
    <property type="match status" value="1"/>
</dbReference>
<evidence type="ECO:0000259" key="2">
    <source>
        <dbReference type="Pfam" id="PF07510"/>
    </source>
</evidence>
<comment type="caution">
    <text evidence="4">The sequence shown here is derived from an EMBL/GenBank/DDBJ whole genome shotgun (WGS) entry which is preliminary data.</text>
</comment>
<proteinExistence type="predicted"/>
<feature type="domain" description="DUF7662" evidence="3">
    <location>
        <begin position="644"/>
        <end position="717"/>
    </location>
</feature>
<dbReference type="PANTHER" id="PTHR35149">
    <property type="entry name" value="SLL5132 PROTEIN"/>
    <property type="match status" value="1"/>
</dbReference>
<evidence type="ECO:0000259" key="1">
    <source>
        <dbReference type="Pfam" id="PF03235"/>
    </source>
</evidence>
<dbReference type="EMBL" id="JAUUCC010000001">
    <property type="protein sequence ID" value="MEE2048899.1"/>
    <property type="molecule type" value="Genomic_DNA"/>
</dbReference>
<feature type="domain" description="GmrSD restriction endonucleases N-terminal" evidence="1">
    <location>
        <begin position="10"/>
        <end position="244"/>
    </location>
</feature>